<comment type="caution">
    <text evidence="1">The sequence shown here is derived from an EMBL/GenBank/DDBJ whole genome shotgun (WGS) entry which is preliminary data.</text>
</comment>
<name>A0ABW3I1G8_9FLAO</name>
<dbReference type="RefSeq" id="WP_377714683.1">
    <property type="nucleotide sequence ID" value="NZ_JBHTJM010000006.1"/>
</dbReference>
<dbReference type="Proteomes" id="UP001596997">
    <property type="component" value="Unassembled WGS sequence"/>
</dbReference>
<dbReference type="InterPro" id="IPR003749">
    <property type="entry name" value="ThiS/MoaD-like"/>
</dbReference>
<dbReference type="EMBL" id="JBHTJM010000006">
    <property type="protein sequence ID" value="MFD0963706.1"/>
    <property type="molecule type" value="Genomic_DNA"/>
</dbReference>
<dbReference type="PANTHER" id="PTHR34472">
    <property type="entry name" value="SULFUR CARRIER PROTEIN THIS"/>
    <property type="match status" value="1"/>
</dbReference>
<sequence length="67" mass="7421">MITVTVNQKTEQIQENTSLQKLIDELNISSNGIAIAINQNIIKRDNWTSQRLLSGDNILIIKATQGG</sequence>
<keyword evidence="2" id="KW-1185">Reference proteome</keyword>
<reference evidence="2" key="1">
    <citation type="journal article" date="2019" name="Int. J. Syst. Evol. Microbiol.">
        <title>The Global Catalogue of Microorganisms (GCM) 10K type strain sequencing project: providing services to taxonomists for standard genome sequencing and annotation.</title>
        <authorList>
            <consortium name="The Broad Institute Genomics Platform"/>
            <consortium name="The Broad Institute Genome Sequencing Center for Infectious Disease"/>
            <person name="Wu L."/>
            <person name="Ma J."/>
        </authorList>
    </citation>
    <scope>NUCLEOTIDE SEQUENCE [LARGE SCALE GENOMIC DNA]</scope>
    <source>
        <strain evidence="2">CCUG 62114</strain>
    </source>
</reference>
<dbReference type="PANTHER" id="PTHR34472:SF1">
    <property type="entry name" value="SULFUR CARRIER PROTEIN THIS"/>
    <property type="match status" value="1"/>
</dbReference>
<dbReference type="SUPFAM" id="SSF54285">
    <property type="entry name" value="MoaD/ThiS"/>
    <property type="match status" value="1"/>
</dbReference>
<dbReference type="InterPro" id="IPR016155">
    <property type="entry name" value="Mopterin_synth/thiamin_S_b"/>
</dbReference>
<evidence type="ECO:0000313" key="2">
    <source>
        <dbReference type="Proteomes" id="UP001596997"/>
    </source>
</evidence>
<accession>A0ABW3I1G8</accession>
<protein>
    <submittedName>
        <fullName evidence="1">Sulfur carrier protein ThiS</fullName>
    </submittedName>
</protein>
<organism evidence="1 2">
    <name type="scientific">Pseudofulvibacter geojedonensis</name>
    <dbReference type="NCBI Taxonomy" id="1123758"/>
    <lineage>
        <taxon>Bacteria</taxon>
        <taxon>Pseudomonadati</taxon>
        <taxon>Bacteroidota</taxon>
        <taxon>Flavobacteriia</taxon>
        <taxon>Flavobacteriales</taxon>
        <taxon>Flavobacteriaceae</taxon>
        <taxon>Pseudofulvibacter</taxon>
    </lineage>
</organism>
<dbReference type="InterPro" id="IPR012675">
    <property type="entry name" value="Beta-grasp_dom_sf"/>
</dbReference>
<dbReference type="NCBIfam" id="TIGR01683">
    <property type="entry name" value="thiS"/>
    <property type="match status" value="1"/>
</dbReference>
<dbReference type="InterPro" id="IPR010035">
    <property type="entry name" value="Thi_S"/>
</dbReference>
<proteinExistence type="predicted"/>
<dbReference type="Gene3D" id="3.10.20.30">
    <property type="match status" value="1"/>
</dbReference>
<evidence type="ECO:0000313" key="1">
    <source>
        <dbReference type="EMBL" id="MFD0963706.1"/>
    </source>
</evidence>
<gene>
    <name evidence="1" type="primary">thiS</name>
    <name evidence="1" type="ORF">ACFQ1O_06790</name>
</gene>
<dbReference type="Pfam" id="PF02597">
    <property type="entry name" value="ThiS"/>
    <property type="match status" value="1"/>
</dbReference>